<evidence type="ECO:0000313" key="1">
    <source>
        <dbReference type="EMBL" id="VDD42903.1"/>
    </source>
</evidence>
<name>A0A3P6EEQ3_BRAOL</name>
<organism evidence="1">
    <name type="scientific">Brassica oleracea</name>
    <name type="common">Wild cabbage</name>
    <dbReference type="NCBI Taxonomy" id="3712"/>
    <lineage>
        <taxon>Eukaryota</taxon>
        <taxon>Viridiplantae</taxon>
        <taxon>Streptophyta</taxon>
        <taxon>Embryophyta</taxon>
        <taxon>Tracheophyta</taxon>
        <taxon>Spermatophyta</taxon>
        <taxon>Magnoliopsida</taxon>
        <taxon>eudicotyledons</taxon>
        <taxon>Gunneridae</taxon>
        <taxon>Pentapetalae</taxon>
        <taxon>rosids</taxon>
        <taxon>malvids</taxon>
        <taxon>Brassicales</taxon>
        <taxon>Brassicaceae</taxon>
        <taxon>Brassiceae</taxon>
        <taxon>Brassica</taxon>
    </lineage>
</organism>
<gene>
    <name evidence="1" type="ORF">BOLC5T30450H</name>
</gene>
<dbReference type="AlphaFoldDB" id="A0A3P6EEQ3"/>
<protein>
    <submittedName>
        <fullName evidence="1">Uncharacterized protein</fullName>
    </submittedName>
</protein>
<accession>A0A3P6EEQ3</accession>
<reference evidence="1" key="1">
    <citation type="submission" date="2018-11" db="EMBL/GenBank/DDBJ databases">
        <authorList>
            <consortium name="Genoscope - CEA"/>
            <person name="William W."/>
        </authorList>
    </citation>
    <scope>NUCLEOTIDE SEQUENCE</scope>
</reference>
<sequence>MAFDEFVGILQAFELSKSYGKKEKKKEDPHGIAFKGSTSEDHMSMLSSSKSLTAFAPGFECNGFGHVRKECANLLEKKKKDDKNDSDYDSDDGEKLKNFVAFTTFESGSKTESETGFASAAVSGSSCGGDDDAGSDDYVGGSFDLAGNYEKLYEHWLKLVEANSDLATEKAKLEAQVAEALKYVSEKEEIARQAGAQFAETQKNLRMMNNGTNQLDHLLKFAQSDRCGLGYQGECFKAEGVFVSTGKN</sequence>
<dbReference type="EMBL" id="LR031877">
    <property type="protein sequence ID" value="VDD42903.1"/>
    <property type="molecule type" value="Genomic_DNA"/>
</dbReference>
<proteinExistence type="predicted"/>